<dbReference type="KEGG" id="taw:EI545_19165"/>
<accession>A0A3S8UAW4</accession>
<dbReference type="EMBL" id="CP034328">
    <property type="protein sequence ID" value="AZL60754.1"/>
    <property type="molecule type" value="Genomic_DNA"/>
</dbReference>
<evidence type="ECO:0000313" key="2">
    <source>
        <dbReference type="EMBL" id="AZL60754.1"/>
    </source>
</evidence>
<dbReference type="RefSeq" id="WP_125326966.1">
    <property type="nucleotide sequence ID" value="NZ_CP034328.1"/>
</dbReference>
<organism evidence="2 3">
    <name type="scientific">Tabrizicola piscis</name>
    <dbReference type="NCBI Taxonomy" id="2494374"/>
    <lineage>
        <taxon>Bacteria</taxon>
        <taxon>Pseudomonadati</taxon>
        <taxon>Pseudomonadota</taxon>
        <taxon>Alphaproteobacteria</taxon>
        <taxon>Rhodobacterales</taxon>
        <taxon>Paracoccaceae</taxon>
        <taxon>Tabrizicola</taxon>
    </lineage>
</organism>
<keyword evidence="3" id="KW-1185">Reference proteome</keyword>
<gene>
    <name evidence="2" type="ORF">EI545_19165</name>
</gene>
<dbReference type="AlphaFoldDB" id="A0A3S8UAW4"/>
<reference evidence="2 3" key="1">
    <citation type="submission" date="2018-12" db="EMBL/GenBank/DDBJ databases">
        <title>Complete genome sequencing of Tabrizicola sp. K13M18.</title>
        <authorList>
            <person name="Bae J.-W."/>
        </authorList>
    </citation>
    <scope>NUCLEOTIDE SEQUENCE [LARGE SCALE GENOMIC DNA]</scope>
    <source>
        <strain evidence="2 3">K13M18</strain>
    </source>
</reference>
<feature type="signal peptide" evidence="1">
    <location>
        <begin position="1"/>
        <end position="31"/>
    </location>
</feature>
<dbReference type="OrthoDB" id="7362134at2"/>
<evidence type="ECO:0000313" key="3">
    <source>
        <dbReference type="Proteomes" id="UP000282002"/>
    </source>
</evidence>
<keyword evidence="1" id="KW-0732">Signal</keyword>
<feature type="chain" id="PRO_5019584903" evidence="1">
    <location>
        <begin position="32"/>
        <end position="157"/>
    </location>
</feature>
<proteinExistence type="predicted"/>
<protein>
    <submittedName>
        <fullName evidence="2">Uncharacterized protein</fullName>
    </submittedName>
</protein>
<evidence type="ECO:0000256" key="1">
    <source>
        <dbReference type="SAM" id="SignalP"/>
    </source>
</evidence>
<dbReference type="Proteomes" id="UP000282002">
    <property type="component" value="Chromosome"/>
</dbReference>
<sequence>MSVRFVNLPLLTLSAGLALSAVAGFASTAKAATVEENPEVAQNQGDQPAASPPYFLTPEMSDQLAFEQAVAAGSSAALIMFLARNPEAKQATEARQLLAARRAPDSSQVTEAVAYTDADVVRAFDAARLAGTREGWDAFMKLHGGHPLTAQIQYFMP</sequence>
<name>A0A3S8UAW4_9RHOB</name>